<reference evidence="2 4" key="3">
    <citation type="submission" date="2016-01" db="EMBL/GenBank/DDBJ databases">
        <title>Madurella mycetomatis genome sequencing.</title>
        <authorList>
            <person name="Van De Sande W."/>
        </authorList>
    </citation>
    <scope>NUCLEOTIDE SEQUENCE [LARGE SCALE GENOMIC DNA]</scope>
    <source>
        <strain evidence="4">mm55</strain>
        <strain evidence="2">Mm55</strain>
    </source>
</reference>
<dbReference type="STRING" id="100816.A0A175VWH7"/>
<evidence type="ECO:0000313" key="3">
    <source>
        <dbReference type="EMBL" id="KXX79318.1"/>
    </source>
</evidence>
<sequence>METHEVISFIQDIREKQSQHAGFDPPEQASFTFEKPHTCGHCETVNLDLAITRQVFMCWECRYEGVGKPTDSGQDVCYNCGRSFPGSGGYNLQYSAVLDHNVHQAADAARSGCEFYRWITYNTARGIHLVTKKWETSEAMDAIATHCRFDISAMSWMGPGPGGQCSLTVKLVCGGTASGAHLRHSTFLGVLSAWAAAGEPASKYISSRPYERDVKSQDSMRFANQCFRTCMESHPWCRTDQIGHLSMSRKTKDALPREKVKFSDIPTRLVDVGTQDSPHLKLVETAEGDVILLRRVSEVGFMALSYCWGGDQPAKLLKANLTDYKKDINFSRLSKTLQEVVLVARATGFQYLWIDSLCICQDDEDGNGNNPDKNIELTRMASYYGRSTITLCAASAEKAVDGFLSMRGDPTLDAGPIRIQLRLKEAGKPIGYVYLVQESDFPPTEPTTTRGWTLQESLLSRRILIFGQRQLYWSCLNSFGGCGGSIVTLTDRTIPGVQSLVEGIYPVGSLIDQPTWAQWGAVIADYTKRKLGRDGDKLWALSALAQHMVAMSKTRGEDPLYAAGLLVNQYEPGTWLPQLLWHPDFMDSRRPSSYRAPSWSWASVEGHVKVPSWSRGLTEYAAVTSWEVKLSVEAAQYGAVKGGHIVLTASVQPLRHALAASKVFWAGRRAGHQTGNIFDHGIWAKEDGSENRLALILLADSPDDRKAIEAGLESKQPESELLLVGMLPLTIGELVGVRGIIAEPLVGDTSVGSYRRRGSFQLRAGKKKKGGPGSENFKFFDNAEKATLKIV</sequence>
<dbReference type="VEuPathDB" id="FungiDB:MMYC01_204545"/>
<evidence type="ECO:0000313" key="4">
    <source>
        <dbReference type="Proteomes" id="UP000078237"/>
    </source>
</evidence>
<dbReference type="Proteomes" id="UP000078237">
    <property type="component" value="Unassembled WGS sequence"/>
</dbReference>
<dbReference type="OrthoDB" id="5125733at2759"/>
<protein>
    <recommendedName>
        <fullName evidence="1">Heterokaryon incompatibility domain-containing protein</fullName>
    </recommendedName>
</protein>
<reference evidence="2" key="2">
    <citation type="submission" date="2015-06" db="EMBL/GenBank/DDBJ databases">
        <authorList>
            <person name="Hoefler B.C."/>
            <person name="Straight P.D."/>
        </authorList>
    </citation>
    <scope>NUCLEOTIDE SEQUENCE [LARGE SCALE GENOMIC DNA]</scope>
    <source>
        <strain evidence="2">Mm55</strain>
    </source>
</reference>
<dbReference type="AlphaFoldDB" id="A0A175VWH7"/>
<proteinExistence type="predicted"/>
<name>A0A175VWH7_9PEZI</name>
<reference evidence="4" key="1">
    <citation type="submission" date="2015-06" db="EMBL/GenBank/DDBJ databases">
        <authorList>
            <person name="van de Sande W.W.J."/>
        </authorList>
    </citation>
    <scope>NUCLEOTIDE SEQUENCE [LARGE SCALE GENOMIC DNA]</scope>
    <source>
        <strain evidence="4">mm55</strain>
    </source>
</reference>
<keyword evidence="4" id="KW-1185">Reference proteome</keyword>
<dbReference type="PANTHER" id="PTHR33112">
    <property type="entry name" value="DOMAIN PROTEIN, PUTATIVE-RELATED"/>
    <property type="match status" value="1"/>
</dbReference>
<evidence type="ECO:0000313" key="2">
    <source>
        <dbReference type="EMBL" id="KXX75642.1"/>
    </source>
</evidence>
<dbReference type="EMBL" id="LCTW02000090">
    <property type="protein sequence ID" value="KXX79318.1"/>
    <property type="molecule type" value="Genomic_DNA"/>
</dbReference>
<gene>
    <name evidence="3" type="ORF">MMYC01_204545</name>
    <name evidence="2" type="ORF">MMYC01_207988</name>
</gene>
<dbReference type="EMBL" id="LCTW02000257">
    <property type="protein sequence ID" value="KXX75642.1"/>
    <property type="molecule type" value="Genomic_DNA"/>
</dbReference>
<dbReference type="InterPro" id="IPR010730">
    <property type="entry name" value="HET"/>
</dbReference>
<accession>A0A175VWH7</accession>
<dbReference type="Pfam" id="PF06985">
    <property type="entry name" value="HET"/>
    <property type="match status" value="1"/>
</dbReference>
<evidence type="ECO:0000259" key="1">
    <source>
        <dbReference type="Pfam" id="PF06985"/>
    </source>
</evidence>
<organism evidence="2 4">
    <name type="scientific">Madurella mycetomatis</name>
    <dbReference type="NCBI Taxonomy" id="100816"/>
    <lineage>
        <taxon>Eukaryota</taxon>
        <taxon>Fungi</taxon>
        <taxon>Dikarya</taxon>
        <taxon>Ascomycota</taxon>
        <taxon>Pezizomycotina</taxon>
        <taxon>Sordariomycetes</taxon>
        <taxon>Sordariomycetidae</taxon>
        <taxon>Sordariales</taxon>
        <taxon>Sordariales incertae sedis</taxon>
        <taxon>Madurella</taxon>
    </lineage>
</organism>
<dbReference type="VEuPathDB" id="FungiDB:MMYC01_207988"/>
<feature type="domain" description="Heterokaryon incompatibility" evidence="1">
    <location>
        <begin position="301"/>
        <end position="456"/>
    </location>
</feature>
<comment type="caution">
    <text evidence="2">The sequence shown here is derived from an EMBL/GenBank/DDBJ whole genome shotgun (WGS) entry which is preliminary data.</text>
</comment>
<dbReference type="PANTHER" id="PTHR33112:SF16">
    <property type="entry name" value="HETEROKARYON INCOMPATIBILITY DOMAIN-CONTAINING PROTEIN"/>
    <property type="match status" value="1"/>
</dbReference>